<reference evidence="1 2" key="1">
    <citation type="submission" date="2024-06" db="EMBL/GenBank/DDBJ databases">
        <authorList>
            <person name="Chen R.Y."/>
        </authorList>
    </citation>
    <scope>NUCLEOTIDE SEQUENCE [LARGE SCALE GENOMIC DNA]</scope>
    <source>
        <strain evidence="1 2">D2</strain>
    </source>
</reference>
<dbReference type="EMBL" id="JBELOE010000278">
    <property type="protein sequence ID" value="MER2493917.1"/>
    <property type="molecule type" value="Genomic_DNA"/>
</dbReference>
<sequence length="124" mass="13602">MLGIQSLLCVVLVCTIGLLVALPYTNTSVVSEDEIDWSLCFGGYTEYADAEPEVSESDTKIKTFSTLSVVEKVISSPNIPAAEWRFLYNSKAIKADLSDIPDDNSAGVQYTWTTIVEPDKTEKT</sequence>
<name>A0ABV1RMG3_9ALTE</name>
<organism evidence="1 2">
    <name type="scientific">Catenovulum sediminis</name>
    <dbReference type="NCBI Taxonomy" id="1740262"/>
    <lineage>
        <taxon>Bacteria</taxon>
        <taxon>Pseudomonadati</taxon>
        <taxon>Pseudomonadota</taxon>
        <taxon>Gammaproteobacteria</taxon>
        <taxon>Alteromonadales</taxon>
        <taxon>Alteromonadaceae</taxon>
        <taxon>Catenovulum</taxon>
    </lineage>
</organism>
<evidence type="ECO:0000313" key="2">
    <source>
        <dbReference type="Proteomes" id="UP001467690"/>
    </source>
</evidence>
<dbReference type="RefSeq" id="WP_350402949.1">
    <property type="nucleotide sequence ID" value="NZ_JBELOE010000278.1"/>
</dbReference>
<proteinExistence type="predicted"/>
<accession>A0ABV1RMG3</accession>
<comment type="caution">
    <text evidence="1">The sequence shown here is derived from an EMBL/GenBank/DDBJ whole genome shotgun (WGS) entry which is preliminary data.</text>
</comment>
<dbReference type="Proteomes" id="UP001467690">
    <property type="component" value="Unassembled WGS sequence"/>
</dbReference>
<gene>
    <name evidence="1" type="ORF">ABS311_18740</name>
</gene>
<evidence type="ECO:0000313" key="1">
    <source>
        <dbReference type="EMBL" id="MER2493917.1"/>
    </source>
</evidence>
<protein>
    <submittedName>
        <fullName evidence="1">Uncharacterized protein</fullName>
    </submittedName>
</protein>
<keyword evidence="2" id="KW-1185">Reference proteome</keyword>